<dbReference type="EMBL" id="SNZE01000075">
    <property type="protein sequence ID" value="TDR25011.1"/>
    <property type="molecule type" value="Genomic_DNA"/>
</dbReference>
<reference evidence="1 2" key="1">
    <citation type="submission" date="2019-03" db="EMBL/GenBank/DDBJ databases">
        <title>Genomic Encyclopedia of Type Strains, Phase IV (KMG-IV): sequencing the most valuable type-strain genomes for metagenomic binning, comparative biology and taxonomic classification.</title>
        <authorList>
            <person name="Goeker M."/>
        </authorList>
    </citation>
    <scope>NUCLEOTIDE SEQUENCE [LARGE SCALE GENOMIC DNA]</scope>
    <source>
        <strain evidence="1 2">DSM 102852</strain>
    </source>
</reference>
<sequence length="132" mass="15283">MRLWISGEVCEGAESAVNLGAKLIEPCFNRLLEKVEFKEDYEKWALITIIMTDEFISAYPEIVRRSIKKKVLEFRLQIDYVTFKSADQQGQIKLVLDTLERSVDLMTQLKVSKESQDKLKAVVNEARQQLLT</sequence>
<organism evidence="1 2">
    <name type="scientific">Hydromonas duriensis</name>
    <dbReference type="NCBI Taxonomy" id="1527608"/>
    <lineage>
        <taxon>Bacteria</taxon>
        <taxon>Pseudomonadati</taxon>
        <taxon>Pseudomonadota</taxon>
        <taxon>Betaproteobacteria</taxon>
        <taxon>Burkholderiales</taxon>
        <taxon>Burkholderiaceae</taxon>
        <taxon>Hydromonas</taxon>
    </lineage>
</organism>
<keyword evidence="2" id="KW-1185">Reference proteome</keyword>
<gene>
    <name evidence="1" type="ORF">DFR44_1752</name>
</gene>
<evidence type="ECO:0000313" key="2">
    <source>
        <dbReference type="Proteomes" id="UP000294480"/>
    </source>
</evidence>
<name>A0A4R6Y1B4_9BURK</name>
<evidence type="ECO:0008006" key="3">
    <source>
        <dbReference type="Google" id="ProtNLM"/>
    </source>
</evidence>
<dbReference type="AlphaFoldDB" id="A0A4R6Y1B4"/>
<proteinExistence type="predicted"/>
<comment type="caution">
    <text evidence="1">The sequence shown here is derived from an EMBL/GenBank/DDBJ whole genome shotgun (WGS) entry which is preliminary data.</text>
</comment>
<dbReference type="Proteomes" id="UP000294480">
    <property type="component" value="Unassembled WGS sequence"/>
</dbReference>
<dbReference type="OrthoDB" id="8689067at2"/>
<accession>A0A4R6Y1B4</accession>
<evidence type="ECO:0000313" key="1">
    <source>
        <dbReference type="EMBL" id="TDR25011.1"/>
    </source>
</evidence>
<dbReference type="RefSeq" id="WP_133621673.1">
    <property type="nucleotide sequence ID" value="NZ_SNZE01000075.1"/>
</dbReference>
<protein>
    <recommendedName>
        <fullName evidence="3">Immunity protein 44 of polymorphic toxin system</fullName>
    </recommendedName>
</protein>